<evidence type="ECO:0000256" key="2">
    <source>
        <dbReference type="ARBA" id="ARBA00022691"/>
    </source>
</evidence>
<sequence>MKKMKQKQFHEAEYYEKLESNLVRCRLCPRNCVIKVNDLGDCKARQNIDGKLYSLGYSRFTSVHADPIEKKPLYHYKPGTRTMSFGSAGCNLHCDFCQNWSISQVAATNGSLHHVSSQEAISYTVKHRCESIAFTYNEPLINFEWIKETSKLAHERNLGTVLVSNGLINEKPLKELIPLIDAANIDIKSFEMDFYKEICHFPGLERIKKNVKLMVEGGMHVELTMLIIPGFNDNADSISEFVLWVKNELSDRIPVHFSRFYPHFKMQHVPPTPPETIYKAREIALEKGLKYVFVGNLPAEEYNHTLCPNCNAVLVSRYFYSISIDALEKDGTCAKCKAKTDIIV</sequence>
<dbReference type="GO" id="GO:0003824">
    <property type="term" value="F:catalytic activity"/>
    <property type="evidence" value="ECO:0007669"/>
    <property type="project" value="InterPro"/>
</dbReference>
<keyword evidence="5 6" id="KW-0411">Iron-sulfur</keyword>
<dbReference type="PANTHER" id="PTHR30352">
    <property type="entry name" value="PYRUVATE FORMATE-LYASE-ACTIVATING ENZYME"/>
    <property type="match status" value="1"/>
</dbReference>
<dbReference type="InterPro" id="IPR007197">
    <property type="entry name" value="rSAM"/>
</dbReference>
<dbReference type="Proteomes" id="UP001200513">
    <property type="component" value="Chromosome"/>
</dbReference>
<dbReference type="PROSITE" id="PS51918">
    <property type="entry name" value="RADICAL_SAM"/>
    <property type="match status" value="1"/>
</dbReference>
<feature type="binding site" evidence="6">
    <location>
        <position position="94"/>
    </location>
    <ligand>
        <name>[4Fe-4S] cluster</name>
        <dbReference type="ChEBI" id="CHEBI:49883"/>
        <note>4Fe-4S-S-AdoMet</note>
    </ligand>
</feature>
<organism evidence="8">
    <name type="scientific">Candidatus Heimdallarchaeum endolithica</name>
    <dbReference type="NCBI Taxonomy" id="2876572"/>
    <lineage>
        <taxon>Archaea</taxon>
        <taxon>Promethearchaeati</taxon>
        <taxon>Candidatus Heimdallarchaeota</taxon>
        <taxon>Candidatus Heimdallarchaeia (ex Rinke et al. 2021) (nom. nud.)</taxon>
        <taxon>Candidatus Heimdallarchaeales</taxon>
        <taxon>Candidatus Heimdallarchaeaceae</taxon>
        <taxon>Candidatus Heimdallarchaeum</taxon>
    </lineage>
</organism>
<reference evidence="8" key="1">
    <citation type="journal article" date="2022" name="Nat. Microbiol.">
        <title>Unique mobile elements and scalable gene flow at the prokaryote-eukaryote boundary revealed by circularized Asgard archaea genomes.</title>
        <authorList>
            <person name="Wu F."/>
            <person name="Speth D.R."/>
            <person name="Philosof A."/>
            <person name="Cremiere A."/>
            <person name="Narayanan A."/>
            <person name="Barco R.A."/>
            <person name="Connon S.A."/>
            <person name="Amend J.P."/>
            <person name="Antoshechkin I.A."/>
            <person name="Orphan V.J."/>
        </authorList>
    </citation>
    <scope>NUCLEOTIDE SEQUENCE</scope>
    <source>
        <strain evidence="8">PR6</strain>
    </source>
</reference>
<evidence type="ECO:0000256" key="3">
    <source>
        <dbReference type="ARBA" id="ARBA00022723"/>
    </source>
</evidence>
<dbReference type="InterPro" id="IPR013785">
    <property type="entry name" value="Aldolase_TIM"/>
</dbReference>
<proteinExistence type="predicted"/>
<dbReference type="SFLD" id="SFLDG01101">
    <property type="entry name" value="Uncharacterised_Radical_SAM_Su"/>
    <property type="match status" value="1"/>
</dbReference>
<name>A0A9Y1BRF6_9ARCH</name>
<dbReference type="GO" id="GO:0046872">
    <property type="term" value="F:metal ion binding"/>
    <property type="evidence" value="ECO:0007669"/>
    <property type="project" value="UniProtKB-KW"/>
</dbReference>
<dbReference type="PANTHER" id="PTHR30352:SF5">
    <property type="entry name" value="PYRUVATE FORMATE-LYASE 1-ACTIVATING ENZYME"/>
    <property type="match status" value="1"/>
</dbReference>
<dbReference type="Pfam" id="PF04055">
    <property type="entry name" value="Radical_SAM"/>
    <property type="match status" value="1"/>
</dbReference>
<dbReference type="InterPro" id="IPR058240">
    <property type="entry name" value="rSAM_sf"/>
</dbReference>
<dbReference type="Gene3D" id="3.20.20.70">
    <property type="entry name" value="Aldolase class I"/>
    <property type="match status" value="1"/>
</dbReference>
<keyword evidence="1" id="KW-0004">4Fe-4S</keyword>
<dbReference type="SFLD" id="SFLDS00029">
    <property type="entry name" value="Radical_SAM"/>
    <property type="match status" value="1"/>
</dbReference>
<dbReference type="InterPro" id="IPR034457">
    <property type="entry name" value="Organic_radical-activating"/>
</dbReference>
<evidence type="ECO:0000313" key="8">
    <source>
        <dbReference type="EMBL" id="UJG43577.1"/>
    </source>
</evidence>
<keyword evidence="2 6" id="KW-0949">S-adenosyl-L-methionine</keyword>
<dbReference type="PIRSF" id="PIRSF004869">
    <property type="entry name" value="PflX_prd"/>
    <property type="match status" value="1"/>
</dbReference>
<evidence type="ECO:0000256" key="6">
    <source>
        <dbReference type="PIRSR" id="PIRSR004869-50"/>
    </source>
</evidence>
<protein>
    <submittedName>
        <fullName evidence="8">AmmeMemoRadiSam system radical SAM enzyme</fullName>
    </submittedName>
</protein>
<evidence type="ECO:0000259" key="7">
    <source>
        <dbReference type="PROSITE" id="PS51918"/>
    </source>
</evidence>
<dbReference type="InterPro" id="IPR016431">
    <property type="entry name" value="Pyrv-formate_lyase-activ_prd"/>
</dbReference>
<dbReference type="EMBL" id="CP084167">
    <property type="protein sequence ID" value="UJG43577.1"/>
    <property type="molecule type" value="Genomic_DNA"/>
</dbReference>
<evidence type="ECO:0000256" key="4">
    <source>
        <dbReference type="ARBA" id="ARBA00023004"/>
    </source>
</evidence>
<dbReference type="SUPFAM" id="SSF102114">
    <property type="entry name" value="Radical SAM enzymes"/>
    <property type="match status" value="1"/>
</dbReference>
<dbReference type="InterPro" id="IPR027596">
    <property type="entry name" value="AmmeMemoSam_rS"/>
</dbReference>
<keyword evidence="3 6" id="KW-0479">Metal-binding</keyword>
<feature type="domain" description="Radical SAM core" evidence="7">
    <location>
        <begin position="75"/>
        <end position="296"/>
    </location>
</feature>
<dbReference type="AlphaFoldDB" id="A0A9Y1BRF6"/>
<accession>A0A9Y1BRF6</accession>
<dbReference type="NCBIfam" id="TIGR04337">
    <property type="entry name" value="AmmeMemoSam_rS"/>
    <property type="match status" value="1"/>
</dbReference>
<gene>
    <name evidence="8" type="primary">amrS</name>
    <name evidence="8" type="ORF">K9W46_14565</name>
</gene>
<feature type="binding site" evidence="6">
    <location>
        <position position="97"/>
    </location>
    <ligand>
        <name>[4Fe-4S] cluster</name>
        <dbReference type="ChEBI" id="CHEBI:49883"/>
        <note>4Fe-4S-S-AdoMet</note>
    </ligand>
</feature>
<keyword evidence="4 6" id="KW-0408">Iron</keyword>
<feature type="binding site" evidence="6">
    <location>
        <position position="90"/>
    </location>
    <ligand>
        <name>[4Fe-4S] cluster</name>
        <dbReference type="ChEBI" id="CHEBI:49883"/>
        <note>4Fe-4S-S-AdoMet</note>
    </ligand>
</feature>
<comment type="cofactor">
    <cofactor evidence="6">
        <name>[4Fe-4S] cluster</name>
        <dbReference type="ChEBI" id="CHEBI:49883"/>
    </cofactor>
    <text evidence="6">Binds 1 [4Fe-4S] cluster. The cluster is coordinated with 3 cysteines and an exchangeable S-adenosyl-L-methionine.</text>
</comment>
<evidence type="ECO:0000256" key="1">
    <source>
        <dbReference type="ARBA" id="ARBA00022485"/>
    </source>
</evidence>
<dbReference type="CDD" id="cd01335">
    <property type="entry name" value="Radical_SAM"/>
    <property type="match status" value="1"/>
</dbReference>
<dbReference type="GO" id="GO:0051539">
    <property type="term" value="F:4 iron, 4 sulfur cluster binding"/>
    <property type="evidence" value="ECO:0007669"/>
    <property type="project" value="UniProtKB-KW"/>
</dbReference>
<evidence type="ECO:0000256" key="5">
    <source>
        <dbReference type="ARBA" id="ARBA00023014"/>
    </source>
</evidence>